<proteinExistence type="predicted"/>
<reference evidence="1 2" key="2">
    <citation type="submission" date="2020-08" db="EMBL/GenBank/DDBJ databases">
        <authorList>
            <person name="Partida-Martinez L."/>
            <person name="Huntemann M."/>
            <person name="Clum A."/>
            <person name="Wang J."/>
            <person name="Palaniappan K."/>
            <person name="Ritter S."/>
            <person name="Chen I.-M."/>
            <person name="Stamatis D."/>
            <person name="Reddy T."/>
            <person name="O'Malley R."/>
            <person name="Daum C."/>
            <person name="Shapiro N."/>
            <person name="Ivanova N."/>
            <person name="Kyrpides N."/>
            <person name="Woyke T."/>
        </authorList>
    </citation>
    <scope>NUCLEOTIDE SEQUENCE [LARGE SCALE GENOMIC DNA]</scope>
    <source>
        <strain evidence="1 2">AS3.13</strain>
    </source>
</reference>
<dbReference type="InterPro" id="IPR019027">
    <property type="entry name" value="Pilus_biogenesis_CpaD-related"/>
</dbReference>
<organism evidence="1 2">
    <name type="scientific">Sphingomonas endophytica</name>
    <dbReference type="NCBI Taxonomy" id="869719"/>
    <lineage>
        <taxon>Bacteria</taxon>
        <taxon>Pseudomonadati</taxon>
        <taxon>Pseudomonadota</taxon>
        <taxon>Alphaproteobacteria</taxon>
        <taxon>Sphingomonadales</taxon>
        <taxon>Sphingomonadaceae</taxon>
        <taxon>Sphingomonas</taxon>
    </lineage>
</organism>
<accession>A0A7X0JB60</accession>
<protein>
    <submittedName>
        <fullName evidence="1">Pilus assembly protein CpaD</fullName>
    </submittedName>
</protein>
<dbReference type="RefSeq" id="WP_260396458.1">
    <property type="nucleotide sequence ID" value="NZ_JACHBT010000004.1"/>
</dbReference>
<comment type="caution">
    <text evidence="1">The sequence shown here is derived from an EMBL/GenBank/DDBJ whole genome shotgun (WGS) entry which is preliminary data.</text>
</comment>
<reference evidence="1 2" key="1">
    <citation type="submission" date="2020-08" db="EMBL/GenBank/DDBJ databases">
        <title>The Agave Microbiome: Exploring the role of microbial communities in plant adaptations to desert environments.</title>
        <authorList>
            <person name="Partida-Martinez L.P."/>
        </authorList>
    </citation>
    <scope>NUCLEOTIDE SEQUENCE [LARGE SCALE GENOMIC DNA]</scope>
    <source>
        <strain evidence="1 2">AS3.13</strain>
    </source>
</reference>
<sequence>MTPRPLLLVLTLAAALPLAACGGYRGLETIHQPVVTQTDYTLDLLAGPDGLGGGEAQRLRGWLDTLAPPHGATIAIDDPAAPPGTRAEIAAVAADHGLRLATRAAPQGDAPPPGTLRVVVTRSSASVPSCTAPAPAATLVNFDAHASGSFGCAINGTLAAMVADPNDLLHGKSDDGATTATTAAKAIGVWRKAAPTGAGGTALKSESTTMGGR</sequence>
<evidence type="ECO:0000313" key="2">
    <source>
        <dbReference type="Proteomes" id="UP000522313"/>
    </source>
</evidence>
<dbReference type="Pfam" id="PF09476">
    <property type="entry name" value="Pilus_CpaD"/>
    <property type="match status" value="1"/>
</dbReference>
<gene>
    <name evidence="1" type="ORF">F4693_001018</name>
</gene>
<dbReference type="AlphaFoldDB" id="A0A7X0JB60"/>
<dbReference type="Proteomes" id="UP000522313">
    <property type="component" value="Unassembled WGS sequence"/>
</dbReference>
<dbReference type="EMBL" id="JACHBT010000004">
    <property type="protein sequence ID" value="MBB6504060.1"/>
    <property type="molecule type" value="Genomic_DNA"/>
</dbReference>
<evidence type="ECO:0000313" key="1">
    <source>
        <dbReference type="EMBL" id="MBB6504060.1"/>
    </source>
</evidence>
<name>A0A7X0JB60_9SPHN</name>